<dbReference type="GO" id="GO:0005524">
    <property type="term" value="F:ATP binding"/>
    <property type="evidence" value="ECO:0007669"/>
    <property type="project" value="UniProtKB-UniRule"/>
</dbReference>
<dbReference type="Proteomes" id="UP000315215">
    <property type="component" value="Chromosome"/>
</dbReference>
<gene>
    <name evidence="4" type="primary">birA</name>
    <name evidence="6" type="ORF">FN924_09740</name>
</gene>
<dbReference type="CDD" id="cd16442">
    <property type="entry name" value="BPL"/>
    <property type="match status" value="1"/>
</dbReference>
<dbReference type="InterPro" id="IPR036390">
    <property type="entry name" value="WH_DNA-bd_sf"/>
</dbReference>
<dbReference type="CDD" id="cd00090">
    <property type="entry name" value="HTH_ARSR"/>
    <property type="match status" value="1"/>
</dbReference>
<dbReference type="Pfam" id="PF08279">
    <property type="entry name" value="HTH_11"/>
    <property type="match status" value="1"/>
</dbReference>
<dbReference type="InterPro" id="IPR011991">
    <property type="entry name" value="ArsR-like_HTH"/>
</dbReference>
<dbReference type="InterPro" id="IPR013196">
    <property type="entry name" value="HTH_11"/>
</dbReference>
<keyword evidence="4" id="KW-0678">Repressor</keyword>
<dbReference type="InterPro" id="IPR045864">
    <property type="entry name" value="aa-tRNA-synth_II/BPL/LPL"/>
</dbReference>
<dbReference type="GO" id="GO:0003677">
    <property type="term" value="F:DNA binding"/>
    <property type="evidence" value="ECO:0007669"/>
    <property type="project" value="UniProtKB-UniRule"/>
</dbReference>
<comment type="caution">
    <text evidence="4">Lacks conserved residue(s) required for the propagation of feature annotation.</text>
</comment>
<keyword evidence="1 4" id="KW-0436">Ligase</keyword>
<dbReference type="PANTHER" id="PTHR12835">
    <property type="entry name" value="BIOTIN PROTEIN LIGASE"/>
    <property type="match status" value="1"/>
</dbReference>
<dbReference type="InterPro" id="IPR030855">
    <property type="entry name" value="Bifunct_BirA"/>
</dbReference>
<evidence type="ECO:0000256" key="3">
    <source>
        <dbReference type="ARBA" id="ARBA00023267"/>
    </source>
</evidence>
<sequence length="322" mass="36595">MENTRQQIINLLEEANEQYISGQQISNCLQISRTAVWKHIKELEKDGYKIEAVAKKGYKILEAPNKLSANTIQWGLHTNWLGKHVIHKTSIPSTQTLAQKLAFEGADHGTVVIADEQTAGKGRLNRAWFSPNQGIWMSIILRPSFLPLQASQLTLLTATILAKSVEEVTGLTPSIKWPNDLLIQDRKVAGILTEMQSEHDHIQYLIIGIGMNVNQNEKDFPEELHSKATSIQIESGKEWDMRIIIQAVLQHFEKQYDHYLQKGFSTVKEIWEEYGYKIGEVVTLRTTQEEKQVTLIGLQEDGSLLIEDSGTRHPLYSGEIIW</sequence>
<dbReference type="PROSITE" id="PS51733">
    <property type="entry name" value="BPL_LPL_CATALYTIC"/>
    <property type="match status" value="1"/>
</dbReference>
<dbReference type="OrthoDB" id="9807064at2"/>
<reference evidence="6 7" key="1">
    <citation type="submission" date="2019-07" db="EMBL/GenBank/DDBJ databases">
        <authorList>
            <person name="Li J."/>
        </authorList>
    </citation>
    <scope>NUCLEOTIDE SEQUENCE [LARGE SCALE GENOMIC DNA]</scope>
    <source>
        <strain evidence="6 7">TKL69</strain>
    </source>
</reference>
<dbReference type="InterPro" id="IPR036388">
    <property type="entry name" value="WH-like_DNA-bd_sf"/>
</dbReference>
<keyword evidence="4" id="KW-0804">Transcription</keyword>
<comment type="function">
    <text evidence="4">Acts both as a biotin--[acetyl-CoA-carboxylase] ligase and a repressor.</text>
</comment>
<feature type="DNA-binding region" description="H-T-H motif" evidence="4">
    <location>
        <begin position="22"/>
        <end position="41"/>
    </location>
</feature>
<keyword evidence="2 4" id="KW-0238">DNA-binding</keyword>
<evidence type="ECO:0000256" key="1">
    <source>
        <dbReference type="ARBA" id="ARBA00022598"/>
    </source>
</evidence>
<feature type="binding site" evidence="4">
    <location>
        <position position="187"/>
    </location>
    <ligand>
        <name>biotin</name>
        <dbReference type="ChEBI" id="CHEBI:57586"/>
    </ligand>
</feature>
<dbReference type="GO" id="GO:0006355">
    <property type="term" value="P:regulation of DNA-templated transcription"/>
    <property type="evidence" value="ECO:0007669"/>
    <property type="project" value="UniProtKB-UniRule"/>
</dbReference>
<organism evidence="6 7">
    <name type="scientific">Radiobacillus deserti</name>
    <dbReference type="NCBI Taxonomy" id="2594883"/>
    <lineage>
        <taxon>Bacteria</taxon>
        <taxon>Bacillati</taxon>
        <taxon>Bacillota</taxon>
        <taxon>Bacilli</taxon>
        <taxon>Bacillales</taxon>
        <taxon>Bacillaceae</taxon>
        <taxon>Radiobacillus</taxon>
    </lineage>
</organism>
<dbReference type="PANTHER" id="PTHR12835:SF5">
    <property type="entry name" value="BIOTIN--PROTEIN LIGASE"/>
    <property type="match status" value="1"/>
</dbReference>
<dbReference type="GO" id="GO:0016740">
    <property type="term" value="F:transferase activity"/>
    <property type="evidence" value="ECO:0007669"/>
    <property type="project" value="UniProtKB-ARBA"/>
</dbReference>
<dbReference type="GO" id="GO:0004077">
    <property type="term" value="F:biotin--[biotin carboxyl-carrier protein] ligase activity"/>
    <property type="evidence" value="ECO:0007669"/>
    <property type="project" value="UniProtKB-UniRule"/>
</dbReference>
<keyword evidence="3 4" id="KW-0092">Biotin</keyword>
<dbReference type="Pfam" id="PF02237">
    <property type="entry name" value="BPL_C"/>
    <property type="match status" value="1"/>
</dbReference>
<dbReference type="Gene3D" id="3.30.930.10">
    <property type="entry name" value="Bira Bifunctional Protein, Domain 2"/>
    <property type="match status" value="1"/>
</dbReference>
<evidence type="ECO:0000256" key="4">
    <source>
        <dbReference type="HAMAP-Rule" id="MF_00978"/>
    </source>
</evidence>
<dbReference type="GO" id="GO:0005737">
    <property type="term" value="C:cytoplasm"/>
    <property type="evidence" value="ECO:0007669"/>
    <property type="project" value="TreeGrafter"/>
</dbReference>
<protein>
    <recommendedName>
        <fullName evidence="4">Bifunctional ligase/repressor BirA</fullName>
    </recommendedName>
    <alternativeName>
        <fullName evidence="4">Biotin--[acetyl-CoA-carboxylase] ligase</fullName>
        <ecNumber evidence="4">6.3.4.15</ecNumber>
    </alternativeName>
    <alternativeName>
        <fullName evidence="4">Biotin--protein ligase</fullName>
    </alternativeName>
    <alternativeName>
        <fullName evidence="4">Biotin-[acetyl-CoA carboxylase] synthetase</fullName>
    </alternativeName>
</protein>
<keyword evidence="7" id="KW-1185">Reference proteome</keyword>
<dbReference type="EMBL" id="CP041666">
    <property type="protein sequence ID" value="QDP40438.1"/>
    <property type="molecule type" value="Genomic_DNA"/>
</dbReference>
<dbReference type="KEGG" id="aqt:FN924_09740"/>
<dbReference type="SUPFAM" id="SSF55681">
    <property type="entry name" value="Class II aaRS and biotin synthetases"/>
    <property type="match status" value="1"/>
</dbReference>
<evidence type="ECO:0000259" key="5">
    <source>
        <dbReference type="PROSITE" id="PS51733"/>
    </source>
</evidence>
<dbReference type="InterPro" id="IPR004143">
    <property type="entry name" value="BPL_LPL_catalytic"/>
</dbReference>
<dbReference type="GO" id="GO:0009249">
    <property type="term" value="P:protein lipoylation"/>
    <property type="evidence" value="ECO:0007669"/>
    <property type="project" value="UniProtKB-ARBA"/>
</dbReference>
<dbReference type="SUPFAM" id="SSF46785">
    <property type="entry name" value="Winged helix' DNA-binding domain"/>
    <property type="match status" value="1"/>
</dbReference>
<evidence type="ECO:0000313" key="7">
    <source>
        <dbReference type="Proteomes" id="UP000315215"/>
    </source>
</evidence>
<feature type="binding site" evidence="4">
    <location>
        <position position="117"/>
    </location>
    <ligand>
        <name>biotin</name>
        <dbReference type="ChEBI" id="CHEBI:57586"/>
    </ligand>
</feature>
<dbReference type="NCBIfam" id="TIGR00121">
    <property type="entry name" value="birA_ligase"/>
    <property type="match status" value="1"/>
</dbReference>
<dbReference type="AlphaFoldDB" id="A0A516KGB4"/>
<keyword evidence="4" id="KW-0547">Nucleotide-binding</keyword>
<keyword evidence="4" id="KW-0805">Transcription regulation</keyword>
<feature type="domain" description="BPL/LPL catalytic" evidence="5">
    <location>
        <begin position="66"/>
        <end position="260"/>
    </location>
</feature>
<dbReference type="RefSeq" id="WP_143894013.1">
    <property type="nucleotide sequence ID" value="NZ_CP041666.1"/>
</dbReference>
<dbReference type="InterPro" id="IPR004408">
    <property type="entry name" value="Biotin_CoA_COase_ligase"/>
</dbReference>
<keyword evidence="4" id="KW-0067">ATP-binding</keyword>
<name>A0A516KGB4_9BACI</name>
<dbReference type="EC" id="6.3.4.15" evidence="4"/>
<evidence type="ECO:0000256" key="2">
    <source>
        <dbReference type="ARBA" id="ARBA00023125"/>
    </source>
</evidence>
<dbReference type="InterPro" id="IPR003142">
    <property type="entry name" value="BPL_C"/>
</dbReference>
<dbReference type="Pfam" id="PF03099">
    <property type="entry name" value="BPL_LplA_LipB"/>
    <property type="match status" value="1"/>
</dbReference>
<dbReference type="HAMAP" id="MF_00978">
    <property type="entry name" value="Bifunct_BirA"/>
    <property type="match status" value="1"/>
</dbReference>
<comment type="catalytic activity">
    <reaction evidence="4">
        <text>biotin + L-lysyl-[protein] + ATP = N(6)-biotinyl-L-lysyl-[protein] + AMP + diphosphate + H(+)</text>
        <dbReference type="Rhea" id="RHEA:11756"/>
        <dbReference type="Rhea" id="RHEA-COMP:9752"/>
        <dbReference type="Rhea" id="RHEA-COMP:10505"/>
        <dbReference type="ChEBI" id="CHEBI:15378"/>
        <dbReference type="ChEBI" id="CHEBI:29969"/>
        <dbReference type="ChEBI" id="CHEBI:30616"/>
        <dbReference type="ChEBI" id="CHEBI:33019"/>
        <dbReference type="ChEBI" id="CHEBI:57586"/>
        <dbReference type="ChEBI" id="CHEBI:83144"/>
        <dbReference type="ChEBI" id="CHEBI:456215"/>
        <dbReference type="EC" id="6.3.4.15"/>
    </reaction>
</comment>
<accession>A0A516KGB4</accession>
<dbReference type="Gene3D" id="1.10.10.10">
    <property type="entry name" value="Winged helix-like DNA-binding domain superfamily/Winged helix DNA-binding domain"/>
    <property type="match status" value="1"/>
</dbReference>
<evidence type="ECO:0000313" key="6">
    <source>
        <dbReference type="EMBL" id="QDP40438.1"/>
    </source>
</evidence>
<proteinExistence type="inferred from homology"/>
<comment type="similarity">
    <text evidence="4">Belongs to the biotin--protein ligase family.</text>
</comment>